<keyword evidence="9" id="KW-1185">Reference proteome</keyword>
<evidence type="ECO:0000313" key="8">
    <source>
        <dbReference type="EMBL" id="OUC98428.1"/>
    </source>
</evidence>
<feature type="transmembrane region" description="Helical" evidence="6">
    <location>
        <begin position="42"/>
        <end position="63"/>
    </location>
</feature>
<dbReference type="InterPro" id="IPR036259">
    <property type="entry name" value="MFS_trans_sf"/>
</dbReference>
<dbReference type="GO" id="GO:0005886">
    <property type="term" value="C:plasma membrane"/>
    <property type="evidence" value="ECO:0007669"/>
    <property type="project" value="UniProtKB-SubCell"/>
</dbReference>
<dbReference type="InterPro" id="IPR020846">
    <property type="entry name" value="MFS_dom"/>
</dbReference>
<dbReference type="Gene3D" id="1.20.1250.20">
    <property type="entry name" value="MFS general substrate transporter like domains"/>
    <property type="match status" value="2"/>
</dbReference>
<feature type="transmembrane region" description="Helical" evidence="6">
    <location>
        <begin position="70"/>
        <end position="93"/>
    </location>
</feature>
<reference evidence="8 9" key="1">
    <citation type="submission" date="2017-05" db="EMBL/GenBank/DDBJ databases">
        <title>Biotechnological potential of actinobacteria isolated from South African environments.</title>
        <authorList>
            <person name="Le Roes-Hill M."/>
            <person name="Prins A."/>
            <person name="Durrell K.A."/>
        </authorList>
    </citation>
    <scope>NUCLEOTIDE SEQUENCE [LARGE SCALE GENOMIC DNA]</scope>
    <source>
        <strain evidence="8">M26</strain>
    </source>
</reference>
<feature type="transmembrane region" description="Helical" evidence="6">
    <location>
        <begin position="236"/>
        <end position="255"/>
    </location>
</feature>
<dbReference type="Pfam" id="PF07690">
    <property type="entry name" value="MFS_1"/>
    <property type="match status" value="1"/>
</dbReference>
<evidence type="ECO:0000259" key="7">
    <source>
        <dbReference type="PROSITE" id="PS50850"/>
    </source>
</evidence>
<evidence type="ECO:0000256" key="2">
    <source>
        <dbReference type="ARBA" id="ARBA00022475"/>
    </source>
</evidence>
<evidence type="ECO:0000256" key="5">
    <source>
        <dbReference type="ARBA" id="ARBA00023136"/>
    </source>
</evidence>
<evidence type="ECO:0000256" key="3">
    <source>
        <dbReference type="ARBA" id="ARBA00022692"/>
    </source>
</evidence>
<comment type="caution">
    <text evidence="8">The sequence shown here is derived from an EMBL/GenBank/DDBJ whole genome shotgun (WGS) entry which is preliminary data.</text>
</comment>
<dbReference type="CDD" id="cd17324">
    <property type="entry name" value="MFS_NepI_like"/>
    <property type="match status" value="1"/>
</dbReference>
<feature type="transmembrane region" description="Helical" evidence="6">
    <location>
        <begin position="267"/>
        <end position="283"/>
    </location>
</feature>
<sequence>MPLALLALAIGAFGIGTTEFVIAGLLPEVARDFGVSIPTAGYLISGYALGVAVGAAPMTVLGTRMRRKHLLLALMVIFILGNVLSALAPTYGLMMAGRIVASFTHGAFFGVGAILAGDLVAPGRRASAIALMFTGLTLANVLGVPMGTFIGQAFGWRVTFWVVAGLGVVGLLSIAALVPVQPRPASTDIGAELAVFRNPQVWLAIAMTVLGFGGVFASFTYIAPMMTEVAGFSEGAVSWLLVLFGVGLVIGNLLGGRLADRALMPSLYALLAGLALVLAVFTLTSRAQIPAAITVFLLGAFGFATVPPLQKRVLDNAAAAPTLASAVNIGAFNLGNALAAWLGGLVITAGLGYTAPNWVGALLAAAALALAALSGLLERRTVTAAAPRSEMQPV</sequence>
<dbReference type="RefSeq" id="WP_086569555.1">
    <property type="nucleotide sequence ID" value="NZ_NGFP01000021.1"/>
</dbReference>
<keyword evidence="2" id="KW-1003">Cell membrane</keyword>
<name>A0A243RTQ0_9ACTN</name>
<feature type="transmembrane region" description="Helical" evidence="6">
    <location>
        <begin position="99"/>
        <end position="121"/>
    </location>
</feature>
<keyword evidence="4 6" id="KW-1133">Transmembrane helix</keyword>
<feature type="transmembrane region" description="Helical" evidence="6">
    <location>
        <begin position="330"/>
        <end position="352"/>
    </location>
</feature>
<protein>
    <submittedName>
        <fullName evidence="8">MFS transporter</fullName>
    </submittedName>
</protein>
<dbReference type="GO" id="GO:0022857">
    <property type="term" value="F:transmembrane transporter activity"/>
    <property type="evidence" value="ECO:0007669"/>
    <property type="project" value="InterPro"/>
</dbReference>
<feature type="transmembrane region" description="Helical" evidence="6">
    <location>
        <begin position="358"/>
        <end position="377"/>
    </location>
</feature>
<dbReference type="PANTHER" id="PTHR43124:SF3">
    <property type="entry name" value="CHLORAMPHENICOL EFFLUX PUMP RV0191"/>
    <property type="match status" value="1"/>
</dbReference>
<evidence type="ECO:0000256" key="1">
    <source>
        <dbReference type="ARBA" id="ARBA00004651"/>
    </source>
</evidence>
<dbReference type="Proteomes" id="UP000194761">
    <property type="component" value="Unassembled WGS sequence"/>
</dbReference>
<dbReference type="InterPro" id="IPR050189">
    <property type="entry name" value="MFS_Efflux_Transporters"/>
</dbReference>
<feature type="transmembrane region" description="Helical" evidence="6">
    <location>
        <begin position="201"/>
        <end position="224"/>
    </location>
</feature>
<dbReference type="PANTHER" id="PTHR43124">
    <property type="entry name" value="PURINE EFFLUX PUMP PBUE"/>
    <property type="match status" value="1"/>
</dbReference>
<dbReference type="InterPro" id="IPR011701">
    <property type="entry name" value="MFS"/>
</dbReference>
<accession>A0A243RTQ0</accession>
<organism evidence="8 9">
    <name type="scientific">Streptosporangium minutum</name>
    <dbReference type="NCBI Taxonomy" id="569862"/>
    <lineage>
        <taxon>Bacteria</taxon>
        <taxon>Bacillati</taxon>
        <taxon>Actinomycetota</taxon>
        <taxon>Actinomycetes</taxon>
        <taxon>Streptosporangiales</taxon>
        <taxon>Streptosporangiaceae</taxon>
        <taxon>Streptosporangium</taxon>
    </lineage>
</organism>
<dbReference type="PROSITE" id="PS50850">
    <property type="entry name" value="MFS"/>
    <property type="match status" value="1"/>
</dbReference>
<gene>
    <name evidence="8" type="ORF">CA984_07250</name>
</gene>
<feature type="transmembrane region" description="Helical" evidence="6">
    <location>
        <begin position="160"/>
        <end position="180"/>
    </location>
</feature>
<dbReference type="SUPFAM" id="SSF103473">
    <property type="entry name" value="MFS general substrate transporter"/>
    <property type="match status" value="1"/>
</dbReference>
<dbReference type="EMBL" id="NGFP01000021">
    <property type="protein sequence ID" value="OUC98428.1"/>
    <property type="molecule type" value="Genomic_DNA"/>
</dbReference>
<feature type="transmembrane region" description="Helical" evidence="6">
    <location>
        <begin position="289"/>
        <end position="309"/>
    </location>
</feature>
<evidence type="ECO:0000256" key="6">
    <source>
        <dbReference type="SAM" id="Phobius"/>
    </source>
</evidence>
<feature type="domain" description="Major facilitator superfamily (MFS) profile" evidence="7">
    <location>
        <begin position="4"/>
        <end position="382"/>
    </location>
</feature>
<comment type="subcellular location">
    <subcellularLocation>
        <location evidence="1">Cell membrane</location>
        <topology evidence="1">Multi-pass membrane protein</topology>
    </subcellularLocation>
</comment>
<keyword evidence="3 6" id="KW-0812">Transmembrane</keyword>
<evidence type="ECO:0000313" key="9">
    <source>
        <dbReference type="Proteomes" id="UP000194761"/>
    </source>
</evidence>
<keyword evidence="5 6" id="KW-0472">Membrane</keyword>
<dbReference type="AlphaFoldDB" id="A0A243RTQ0"/>
<evidence type="ECO:0000256" key="4">
    <source>
        <dbReference type="ARBA" id="ARBA00022989"/>
    </source>
</evidence>
<feature type="transmembrane region" description="Helical" evidence="6">
    <location>
        <begin position="128"/>
        <end position="154"/>
    </location>
</feature>
<proteinExistence type="predicted"/>